<feature type="modified residue" description="4-aspartylphosphate" evidence="5">
    <location>
        <position position="992"/>
    </location>
</feature>
<evidence type="ECO:0000259" key="9">
    <source>
        <dbReference type="PROSITE" id="PS50110"/>
    </source>
</evidence>
<sequence>MAFITYSLTSKGIAPSKVEARIVVFLLGLNLCCSAWFGRMASPSAPSIVHLQYAASLTVPTLGSSLDISQSMFTLFLFLHYSLWLIAMHMMIPRGDPIEVGSMWTVAVGGAIWVWTTRHLRMDEQANSQQRATTIVPPIDTEDRTLLPETPPVPVPPLPLYATASDLSEGDSNTPADMARELQDLADRIGDMEALIHKVGASAEVVKTVCDDVLTLEKMQRRQFAFVLNPFDPREICTLFLESEAAKVRARGINLSLHADIDQEIERKLNERNDLGRPAFQVVGDGCHLRQVPINFLSNAGKFTSPGGNVKCSLRLHKVPKSEVPSFCVLGPPSRTPAAQGAKPDQEQESSPASALSARGSRLNEFFNRTKGSTATVHDHEEESSWKELEESCPILSSEDLPSASSLDCWVFMEVEVKDSGAGLSEGDIEKLFRPYSQIRAGELQRGGGTGLGLCICKSFVEGHWGGKVGARSAGRGHGSTFFFSLYLPLIRTSNPASPLHQTTKRRVSFPEMMCTFSQTATGAVKLNFQLSDATPPQAANPASAVVQETGEGARDRPCPSADVAVGECASSLSGPLRASSSPVPDQSLRRERRLSSFKSATQDGTSLDDQTSGSTAPHSQKNRPPNAEEKKIKKSKTKGLLTGPPRLLIVDDNEMCVMGAQLAAKRLGVPAVSAKCGASAVETFVLNADSIRLVLMDRHMPNMEGPEAITRIKKYCCEHPNSQGEFSPPVFVGLTGEAGEGGHEDFFDAGATRVLVKPVDATVLSDVLTEFRLLEDVQSEESSNPNPNHSAAVRVLGQQEQQQQQQEEDSQASKARGSSCTANPIDKKEEEEEEEEEEVKGKETFEGLNPTSSDKGRSGKDSAETLRVSVSLQAAAGTLALPGDTVSAVKPIRFLSESEINAPSSEASSPPMNRCTSARGSVRLDGSGTPLSGFSPLPARVLIVDDNDMCVTGISLAARRLGVPVVTAKCGASAVETFVLHADSIRLILMDRHMPNMEGPEAIKQILQHCNTSRPPILPPTCIGVTGEASEEGKREFKAAGASRVLFKPVEKTMLESLLTEFHVDQRPADHMAPGEAIRQID</sequence>
<dbReference type="GO" id="GO:0000155">
    <property type="term" value="F:phosphorelay sensor kinase activity"/>
    <property type="evidence" value="ECO:0007669"/>
    <property type="project" value="TreeGrafter"/>
</dbReference>
<feature type="compositionally biased region" description="Polar residues" evidence="6">
    <location>
        <begin position="597"/>
        <end position="624"/>
    </location>
</feature>
<evidence type="ECO:0000256" key="6">
    <source>
        <dbReference type="SAM" id="MobiDB-lite"/>
    </source>
</evidence>
<feature type="compositionally biased region" description="Polar residues" evidence="6">
    <location>
        <begin position="813"/>
        <end position="823"/>
    </location>
</feature>
<feature type="modified residue" description="4-aspartylphosphate" evidence="5">
    <location>
        <position position="698"/>
    </location>
</feature>
<dbReference type="VEuPathDB" id="CryptoDB:Cvel_20517"/>
<feature type="compositionally biased region" description="Polar residues" evidence="6">
    <location>
        <begin position="902"/>
        <end position="920"/>
    </location>
</feature>
<dbReference type="GO" id="GO:0009927">
    <property type="term" value="F:histidine phosphotransfer kinase activity"/>
    <property type="evidence" value="ECO:0007669"/>
    <property type="project" value="TreeGrafter"/>
</dbReference>
<protein>
    <recommendedName>
        <fullName evidence="2">histidine kinase</fullName>
        <ecNumber evidence="2">2.7.13.3</ecNumber>
    </recommendedName>
</protein>
<dbReference type="SUPFAM" id="SSF55874">
    <property type="entry name" value="ATPase domain of HSP90 chaperone/DNA topoisomerase II/histidine kinase"/>
    <property type="match status" value="2"/>
</dbReference>
<keyword evidence="7" id="KW-1133">Transmembrane helix</keyword>
<proteinExistence type="predicted"/>
<gene>
    <name evidence="10" type="ORF">Cvel_20517</name>
</gene>
<dbReference type="InterPro" id="IPR005467">
    <property type="entry name" value="His_kinase_dom"/>
</dbReference>
<dbReference type="InterPro" id="IPR004358">
    <property type="entry name" value="Sig_transdc_His_kin-like_C"/>
</dbReference>
<dbReference type="CDD" id="cd17546">
    <property type="entry name" value="REC_hyHK_CKI1_RcsC-like"/>
    <property type="match status" value="2"/>
</dbReference>
<evidence type="ECO:0000256" key="7">
    <source>
        <dbReference type="SAM" id="Phobius"/>
    </source>
</evidence>
<dbReference type="Pfam" id="PF02518">
    <property type="entry name" value="HATPase_c"/>
    <property type="match status" value="1"/>
</dbReference>
<dbReference type="SMART" id="SM00387">
    <property type="entry name" value="HATPase_c"/>
    <property type="match status" value="1"/>
</dbReference>
<feature type="domain" description="Histidine kinase" evidence="8">
    <location>
        <begin position="202"/>
        <end position="490"/>
    </location>
</feature>
<dbReference type="Pfam" id="PF00072">
    <property type="entry name" value="Response_reg"/>
    <property type="match status" value="2"/>
</dbReference>
<feature type="compositionally biased region" description="Low complexity" evidence="6">
    <location>
        <begin position="570"/>
        <end position="583"/>
    </location>
</feature>
<name>A0A0G4G716_9ALVE</name>
<keyword evidence="5" id="KW-0597">Phosphoprotein</keyword>
<dbReference type="PhylomeDB" id="A0A0G4G716"/>
<feature type="region of interest" description="Disordered" evidence="6">
    <location>
        <begin position="797"/>
        <end position="863"/>
    </location>
</feature>
<evidence type="ECO:0000256" key="4">
    <source>
        <dbReference type="ARBA" id="ARBA00022777"/>
    </source>
</evidence>
<dbReference type="Gene3D" id="3.40.50.2300">
    <property type="match status" value="2"/>
</dbReference>
<dbReference type="PROSITE" id="PS50109">
    <property type="entry name" value="HIS_KIN"/>
    <property type="match status" value="1"/>
</dbReference>
<keyword evidence="3" id="KW-0808">Transferase</keyword>
<dbReference type="PANTHER" id="PTHR43047:SF72">
    <property type="entry name" value="OSMOSENSING HISTIDINE PROTEIN KINASE SLN1"/>
    <property type="match status" value="1"/>
</dbReference>
<dbReference type="EMBL" id="CDMZ01000934">
    <property type="protein sequence ID" value="CEM24219.1"/>
    <property type="molecule type" value="Genomic_DNA"/>
</dbReference>
<feature type="region of interest" description="Disordered" evidence="6">
    <location>
        <begin position="331"/>
        <end position="358"/>
    </location>
</feature>
<dbReference type="Gene3D" id="3.30.565.10">
    <property type="entry name" value="Histidine kinase-like ATPase, C-terminal domain"/>
    <property type="match status" value="1"/>
</dbReference>
<dbReference type="InterPro" id="IPR003594">
    <property type="entry name" value="HATPase_dom"/>
</dbReference>
<feature type="region of interest" description="Disordered" evidence="6">
    <location>
        <begin position="536"/>
        <end position="645"/>
    </location>
</feature>
<dbReference type="InterPro" id="IPR036890">
    <property type="entry name" value="HATPase_C_sf"/>
</dbReference>
<evidence type="ECO:0000256" key="1">
    <source>
        <dbReference type="ARBA" id="ARBA00000085"/>
    </source>
</evidence>
<feature type="transmembrane region" description="Helical" evidence="7">
    <location>
        <begin position="68"/>
        <end position="86"/>
    </location>
</feature>
<feature type="transmembrane region" description="Helical" evidence="7">
    <location>
        <begin position="20"/>
        <end position="37"/>
    </location>
</feature>
<dbReference type="SUPFAM" id="SSF52172">
    <property type="entry name" value="CheY-like"/>
    <property type="match status" value="2"/>
</dbReference>
<feature type="transmembrane region" description="Helical" evidence="7">
    <location>
        <begin position="98"/>
        <end position="116"/>
    </location>
</feature>
<feature type="compositionally biased region" description="Acidic residues" evidence="6">
    <location>
        <begin position="830"/>
        <end position="839"/>
    </location>
</feature>
<reference evidence="10" key="1">
    <citation type="submission" date="2014-11" db="EMBL/GenBank/DDBJ databases">
        <authorList>
            <person name="Otto D Thomas"/>
            <person name="Naeem Raeece"/>
        </authorList>
    </citation>
    <scope>NUCLEOTIDE SEQUENCE</scope>
</reference>
<evidence type="ECO:0000256" key="2">
    <source>
        <dbReference type="ARBA" id="ARBA00012438"/>
    </source>
</evidence>
<keyword evidence="7" id="KW-0472">Membrane</keyword>
<dbReference type="EC" id="2.7.13.3" evidence="2"/>
<dbReference type="InterPro" id="IPR001789">
    <property type="entry name" value="Sig_transdc_resp-reg_receiver"/>
</dbReference>
<feature type="domain" description="Response regulatory" evidence="9">
    <location>
        <begin position="941"/>
        <end position="1064"/>
    </location>
</feature>
<keyword evidence="4" id="KW-0418">Kinase</keyword>
<organism evidence="10">
    <name type="scientific">Chromera velia CCMP2878</name>
    <dbReference type="NCBI Taxonomy" id="1169474"/>
    <lineage>
        <taxon>Eukaryota</taxon>
        <taxon>Sar</taxon>
        <taxon>Alveolata</taxon>
        <taxon>Colpodellida</taxon>
        <taxon>Chromeraceae</taxon>
        <taxon>Chromera</taxon>
    </lineage>
</organism>
<dbReference type="PANTHER" id="PTHR43047">
    <property type="entry name" value="TWO-COMPONENT HISTIDINE PROTEIN KINASE"/>
    <property type="match status" value="1"/>
</dbReference>
<evidence type="ECO:0000256" key="5">
    <source>
        <dbReference type="PROSITE-ProRule" id="PRU00169"/>
    </source>
</evidence>
<dbReference type="SMART" id="SM00448">
    <property type="entry name" value="REC"/>
    <property type="match status" value="2"/>
</dbReference>
<comment type="catalytic activity">
    <reaction evidence="1">
        <text>ATP + protein L-histidine = ADP + protein N-phospho-L-histidine.</text>
        <dbReference type="EC" id="2.7.13.3"/>
    </reaction>
</comment>
<keyword evidence="7" id="KW-0812">Transmembrane</keyword>
<feature type="domain" description="Response regulatory" evidence="9">
    <location>
        <begin position="647"/>
        <end position="773"/>
    </location>
</feature>
<feature type="region of interest" description="Disordered" evidence="6">
    <location>
        <begin position="902"/>
        <end position="923"/>
    </location>
</feature>
<dbReference type="InterPro" id="IPR011006">
    <property type="entry name" value="CheY-like_superfamily"/>
</dbReference>
<dbReference type="AlphaFoldDB" id="A0A0G4G716"/>
<accession>A0A0G4G716</accession>
<dbReference type="PRINTS" id="PR00344">
    <property type="entry name" value="BCTRLSENSOR"/>
</dbReference>
<evidence type="ECO:0000259" key="8">
    <source>
        <dbReference type="PROSITE" id="PS50109"/>
    </source>
</evidence>
<evidence type="ECO:0000256" key="3">
    <source>
        <dbReference type="ARBA" id="ARBA00022679"/>
    </source>
</evidence>
<dbReference type="PROSITE" id="PS50110">
    <property type="entry name" value="RESPONSE_REGULATORY"/>
    <property type="match status" value="2"/>
</dbReference>
<dbReference type="GO" id="GO:0005886">
    <property type="term" value="C:plasma membrane"/>
    <property type="evidence" value="ECO:0007669"/>
    <property type="project" value="TreeGrafter"/>
</dbReference>
<evidence type="ECO:0000313" key="10">
    <source>
        <dbReference type="EMBL" id="CEM24219.1"/>
    </source>
</evidence>